<name>A0A1H7UPA6_9SPHI</name>
<dbReference type="InterPro" id="IPR022385">
    <property type="entry name" value="Rhs_assc_core"/>
</dbReference>
<dbReference type="Gene3D" id="2.180.10.10">
    <property type="entry name" value="RHS repeat-associated core"/>
    <property type="match status" value="1"/>
</dbReference>
<dbReference type="Pfam" id="PF20041">
    <property type="entry name" value="DUF6443"/>
    <property type="match status" value="1"/>
</dbReference>
<protein>
    <submittedName>
        <fullName evidence="2">RHS repeat-associated core domain-containing protein</fullName>
    </submittedName>
</protein>
<evidence type="ECO:0000313" key="2">
    <source>
        <dbReference type="EMBL" id="SEL98619.1"/>
    </source>
</evidence>
<dbReference type="RefSeq" id="WP_090609466.1">
    <property type="nucleotide sequence ID" value="NZ_FNZR01000020.1"/>
</dbReference>
<reference evidence="3" key="1">
    <citation type="submission" date="2016-10" db="EMBL/GenBank/DDBJ databases">
        <authorList>
            <person name="Varghese N."/>
            <person name="Submissions S."/>
        </authorList>
    </citation>
    <scope>NUCLEOTIDE SEQUENCE [LARGE SCALE GENOMIC DNA]</scope>
    <source>
        <strain evidence="3">Jip14</strain>
    </source>
</reference>
<dbReference type="STRING" id="332977.SAMN05421740_1205"/>
<proteinExistence type="predicted"/>
<dbReference type="OrthoDB" id="1191296at2"/>
<dbReference type="AlphaFoldDB" id="A0A1H7UPA6"/>
<sequence length="1165" mass="128444">MRTKTIIHGAWGIFNGLIALLSPLVSLGQANPTYNSYSGQQELYGTQSVRLLPGFHAPAGSTLRVYIINEEELGPGGATAQNFVEKTVYLRPGLSAPSLTGDAMRDIAYYDGLGRPLQEVQVKAAENYKDVVTPFAHDAYGRQAYQYLPYATTAGAGGAFKASATSAQASYYSGTPPAGQAANAHAYSRKVYEPSPLNRVREQGFPGAIWQPGSRTATSGRTVMTVYTTNNITGFSSPATTRRVARYGVSLDAAGKPTLTVNSAYGANTLHVAIMRDENWVDAGASSFNSRLNTVEEYTDKAGKLILRRTFNLNGTTQEILSTYYVYDDLGNLTFVLPPGRDADFNPDSEAVPTQTKLDQYAYQYRYDERNRLVEKQLPGKGREYIVYNRLDQAVATQNAEQRRKTPQEWSVTKYDGRGRVALTGLWNHPGTSANTDHRLAVRDSAYAGGQWENRIGTGIGYTYSAWPRGAIGTMLTLHYYDDYAVPGLPTEYNKQNEHSKKTNGLPTVTRTKVLGAGTGTSNMLWSAVYYDDQNREIRHFSQHYQNATVALGKYDEVVNEYSFTGQLLKSTRKHYNGSSTPAVTVATEHTYDHRQRLRETRKSLNGAAPTTILRNTYNEVGQLASKALHRNSNGTYAQTLNHGYNPRGWLTSTATASNLFRHYLKYQDGPTPQYNGNISRQEWQHETAALQYYNYTYDQVGRLLGGITGSGKDERDIRYDRMGNITQLRRDAGGTLLAFNYGTSGNQLQSITNGATTYLYDANGNMTRDGRQNKAIGYNHHLNLPVSVAGAGSYVYDGTGRKLRATISGINTDYIDGIEWQDNVLTVIHMEEGRILPGGAGTYQYVLKDHQGNNRVVFSPGSANIQKTDYYPFGKHYQSGTILSPKDRYLYNGKELQDVTGYVDYGARFYDPFIGRWGSVDPLADSMRRYTPYNYAFDNPMRFIDPDGRLALPPNEYAYNATTGEYTYVSDLGGNEFDVVHYTDGKSVVDQSHVEYSYVIGSPYGDKGQRAGVGLWNAPKHSGATTAVYPESYFIGGTAAAKAVSYFGAKLIGRFAAKTGGKYLYHYTSKEAAQSISQQGLKVGRDGFSYLTNKGTLSPLQAQIELALPANRALPNSILRIDASGLNPALIRRVSGNLPGYGAGGGTEFLFNQHIPANLIKVIK</sequence>
<evidence type="ECO:0000259" key="1">
    <source>
        <dbReference type="Pfam" id="PF20041"/>
    </source>
</evidence>
<dbReference type="EMBL" id="FNZR01000020">
    <property type="protein sequence ID" value="SEL98619.1"/>
    <property type="molecule type" value="Genomic_DNA"/>
</dbReference>
<accession>A0A1H7UPA6</accession>
<dbReference type="InterPro" id="IPR050708">
    <property type="entry name" value="T6SS_VgrG/RHS"/>
</dbReference>
<dbReference type="InterPro" id="IPR045619">
    <property type="entry name" value="DUF6443"/>
</dbReference>
<dbReference type="NCBIfam" id="TIGR03696">
    <property type="entry name" value="Rhs_assc_core"/>
    <property type="match status" value="1"/>
</dbReference>
<organism evidence="2 3">
    <name type="scientific">Parapedobacter koreensis</name>
    <dbReference type="NCBI Taxonomy" id="332977"/>
    <lineage>
        <taxon>Bacteria</taxon>
        <taxon>Pseudomonadati</taxon>
        <taxon>Bacteroidota</taxon>
        <taxon>Sphingobacteriia</taxon>
        <taxon>Sphingobacteriales</taxon>
        <taxon>Sphingobacteriaceae</taxon>
        <taxon>Parapedobacter</taxon>
    </lineage>
</organism>
<keyword evidence="3" id="KW-1185">Reference proteome</keyword>
<feature type="domain" description="DUF6443" evidence="1">
    <location>
        <begin position="100"/>
        <end position="219"/>
    </location>
</feature>
<dbReference type="PANTHER" id="PTHR32305">
    <property type="match status" value="1"/>
</dbReference>
<dbReference type="PANTHER" id="PTHR32305:SF15">
    <property type="entry name" value="PROTEIN RHSA-RELATED"/>
    <property type="match status" value="1"/>
</dbReference>
<dbReference type="Proteomes" id="UP000198916">
    <property type="component" value="Unassembled WGS sequence"/>
</dbReference>
<gene>
    <name evidence="2" type="ORF">SAMN05421740_1205</name>
</gene>
<evidence type="ECO:0000313" key="3">
    <source>
        <dbReference type="Proteomes" id="UP000198916"/>
    </source>
</evidence>